<dbReference type="SUPFAM" id="SSF47473">
    <property type="entry name" value="EF-hand"/>
    <property type="match status" value="1"/>
</dbReference>
<keyword evidence="5" id="KW-0677">Repeat</keyword>
<feature type="domain" description="Protein kinase" evidence="15">
    <location>
        <begin position="422"/>
        <end position="680"/>
    </location>
</feature>
<name>A0A4S8IET5_MUSBA</name>
<keyword evidence="7" id="KW-0418">Kinase</keyword>
<proteinExistence type="inferred from homology"/>
<evidence type="ECO:0000256" key="9">
    <source>
        <dbReference type="ARBA" id="ARBA00022840"/>
    </source>
</evidence>
<dbReference type="InterPro" id="IPR018247">
    <property type="entry name" value="EF_Hand_1_Ca_BS"/>
</dbReference>
<gene>
    <name evidence="17" type="ORF">C4D60_Mb09t07790</name>
</gene>
<dbReference type="PROSITE" id="PS50011">
    <property type="entry name" value="PROTEIN_KINASE_DOM"/>
    <property type="match status" value="1"/>
</dbReference>
<dbReference type="Gene3D" id="1.25.40.10">
    <property type="entry name" value="Tetratricopeptide repeat domain"/>
    <property type="match status" value="1"/>
</dbReference>
<evidence type="ECO:0000256" key="13">
    <source>
        <dbReference type="PROSITE-ProRule" id="PRU10141"/>
    </source>
</evidence>
<evidence type="ECO:0000256" key="1">
    <source>
        <dbReference type="ARBA" id="ARBA00012513"/>
    </source>
</evidence>
<dbReference type="InterPro" id="IPR011009">
    <property type="entry name" value="Kinase-like_dom_sf"/>
</dbReference>
<dbReference type="PROSITE" id="PS50222">
    <property type="entry name" value="EF_HAND_2"/>
    <property type="match status" value="4"/>
</dbReference>
<dbReference type="GO" id="GO:0004674">
    <property type="term" value="F:protein serine/threonine kinase activity"/>
    <property type="evidence" value="ECO:0007669"/>
    <property type="project" value="UniProtKB-KW"/>
</dbReference>
<dbReference type="InterPro" id="IPR017441">
    <property type="entry name" value="Protein_kinase_ATP_BS"/>
</dbReference>
<feature type="domain" description="EF-hand" evidence="16">
    <location>
        <begin position="759"/>
        <end position="794"/>
    </location>
</feature>
<evidence type="ECO:0000256" key="4">
    <source>
        <dbReference type="ARBA" id="ARBA00022723"/>
    </source>
</evidence>
<evidence type="ECO:0000256" key="3">
    <source>
        <dbReference type="ARBA" id="ARBA00022679"/>
    </source>
</evidence>
<dbReference type="Gene3D" id="1.10.510.10">
    <property type="entry name" value="Transferase(Phosphotransferase) domain 1"/>
    <property type="match status" value="1"/>
</dbReference>
<accession>A0A4S8IET5</accession>
<dbReference type="InterPro" id="IPR011992">
    <property type="entry name" value="EF-hand-dom_pair"/>
</dbReference>
<dbReference type="FunFam" id="1.10.238.10:FF:000015">
    <property type="entry name" value="Calcium-dependent protein kinase 1"/>
    <property type="match status" value="1"/>
</dbReference>
<sequence length="887" mass="99229">MAGEGDTETAAVSDPLLSPPTSSLGFPFDVPSLLSLSRRGQWRALLDAVADARRGSHILPHQHLSCLALSSLALSKLRRFSDAAAEIDALDASFDSPRFRFETYPAAYPGRSGSMIPFALRFLHADLPQRLGSRSVTLDRLYALLDLVQSKIQEETVAAPAADRWRRREAFVMATLCCNHFAHREFEVALALIRQLLERDPSDPLLLSRLGYVQLQVGDLTGAKASFARVESLHPEGERTVELENLVGRNRALEFIVAKDYTAAVREYEECIERDPADVVALNNKALCLMYSRDLSDSIKVLEGALERVPTGALNETLVMNLCSMYELAYVNHGDVKKSLSNWIAQIPAGVAHNRKNPSRRRERYYLFDPPPGKRIHIGLGPKVSSLHPLPPMSQASNPPPNRPNKPSSVLPYKTPALRDHYRIGKKLGQGQFGTTYLCVDKSDGKEYACKSIPKRKLLCREDYEDVWREIQIMHHLSEHPNVVRIKGTYEDALFVHLVMELCAGGELFDRIIQKGHYSERKAAQLIKTIVGVVEACHSLGVMHRDLKPENFLFASAGEDAALKATDFGLSVFYKPGDIFSDVVGSPYYVAPEVLHKLYGPEADVWSAGVILYILLSGVPPFWAETEAGIFRQILKGHLDFESEPWPGISDSAKDLIRNMLNRDPRKRFTAHQVLCHPWIVDDKVAPDRPLDSAVLSRLKQFSAMNKLKKMALRVIAESLSEEEIGGLKELFNMIDTDKSGTITFDELKDGLKRVGSEMMESEIQALMDAADIDKSGTIDYGEFLAATVHMNKLEREENLISAFSYFDKDGSGYITIDELSQACREFGLDDVHLDEMIKEIDQDNDGQIDYSEFAAMMRKGNGGIGRRTMRNSFIFNPADARKTEER</sequence>
<feature type="region of interest" description="Disordered" evidence="14">
    <location>
        <begin position="387"/>
        <end position="412"/>
    </location>
</feature>
<dbReference type="EMBL" id="PYDT01000010">
    <property type="protein sequence ID" value="THU46713.1"/>
    <property type="molecule type" value="Genomic_DNA"/>
</dbReference>
<dbReference type="EC" id="2.7.11.1" evidence="1"/>
<dbReference type="AlphaFoldDB" id="A0A4S8IET5"/>
<dbReference type="Gene3D" id="1.10.238.10">
    <property type="entry name" value="EF-hand"/>
    <property type="match status" value="2"/>
</dbReference>
<dbReference type="CDD" id="cd05117">
    <property type="entry name" value="STKc_CAMK"/>
    <property type="match status" value="1"/>
</dbReference>
<evidence type="ECO:0000256" key="11">
    <source>
        <dbReference type="ARBA" id="ARBA00047899"/>
    </source>
</evidence>
<keyword evidence="3" id="KW-0808">Transferase</keyword>
<dbReference type="InterPro" id="IPR000719">
    <property type="entry name" value="Prot_kinase_dom"/>
</dbReference>
<comment type="catalytic activity">
    <reaction evidence="11">
        <text>L-threonyl-[protein] + ATP = O-phospho-L-threonyl-[protein] + ADP + H(+)</text>
        <dbReference type="Rhea" id="RHEA:46608"/>
        <dbReference type="Rhea" id="RHEA-COMP:11060"/>
        <dbReference type="Rhea" id="RHEA-COMP:11605"/>
        <dbReference type="ChEBI" id="CHEBI:15378"/>
        <dbReference type="ChEBI" id="CHEBI:30013"/>
        <dbReference type="ChEBI" id="CHEBI:30616"/>
        <dbReference type="ChEBI" id="CHEBI:61977"/>
        <dbReference type="ChEBI" id="CHEBI:456216"/>
        <dbReference type="EC" id="2.7.11.1"/>
    </reaction>
</comment>
<dbReference type="GO" id="GO:0005509">
    <property type="term" value="F:calcium ion binding"/>
    <property type="evidence" value="ECO:0007669"/>
    <property type="project" value="InterPro"/>
</dbReference>
<dbReference type="PROSITE" id="PS00018">
    <property type="entry name" value="EF_HAND_1"/>
    <property type="match status" value="4"/>
</dbReference>
<evidence type="ECO:0000313" key="18">
    <source>
        <dbReference type="Proteomes" id="UP000317650"/>
    </source>
</evidence>
<dbReference type="PROSITE" id="PS00108">
    <property type="entry name" value="PROTEIN_KINASE_ST"/>
    <property type="match status" value="1"/>
</dbReference>
<keyword evidence="2" id="KW-0723">Serine/threonine-protein kinase</keyword>
<dbReference type="Pfam" id="PF00069">
    <property type="entry name" value="Pkinase"/>
    <property type="match status" value="1"/>
</dbReference>
<dbReference type="InterPro" id="IPR002048">
    <property type="entry name" value="EF_hand_dom"/>
</dbReference>
<dbReference type="FunFam" id="3.30.200.20:FF:000004">
    <property type="entry name" value="Calcium-dependent protein kinase 1"/>
    <property type="match status" value="1"/>
</dbReference>
<keyword evidence="6 13" id="KW-0547">Nucleotide-binding</keyword>
<keyword evidence="18" id="KW-1185">Reference proteome</keyword>
<dbReference type="FunFam" id="1.25.40.10:FF:000702">
    <property type="entry name" value="Trafficking protein particle complex subunit 12"/>
    <property type="match status" value="1"/>
</dbReference>
<dbReference type="SMART" id="SM00054">
    <property type="entry name" value="EFh"/>
    <property type="match status" value="4"/>
</dbReference>
<dbReference type="InterPro" id="IPR011990">
    <property type="entry name" value="TPR-like_helical_dom_sf"/>
</dbReference>
<feature type="binding site" evidence="13">
    <location>
        <position position="451"/>
    </location>
    <ligand>
        <name>ATP</name>
        <dbReference type="ChEBI" id="CHEBI:30616"/>
    </ligand>
</feature>
<evidence type="ECO:0000259" key="16">
    <source>
        <dbReference type="PROSITE" id="PS50222"/>
    </source>
</evidence>
<organism evidence="17 18">
    <name type="scientific">Musa balbisiana</name>
    <name type="common">Banana</name>
    <dbReference type="NCBI Taxonomy" id="52838"/>
    <lineage>
        <taxon>Eukaryota</taxon>
        <taxon>Viridiplantae</taxon>
        <taxon>Streptophyta</taxon>
        <taxon>Embryophyta</taxon>
        <taxon>Tracheophyta</taxon>
        <taxon>Spermatophyta</taxon>
        <taxon>Magnoliopsida</taxon>
        <taxon>Liliopsida</taxon>
        <taxon>Zingiberales</taxon>
        <taxon>Musaceae</taxon>
        <taxon>Musa</taxon>
    </lineage>
</organism>
<dbReference type="PROSITE" id="PS00107">
    <property type="entry name" value="PROTEIN_KINASE_ATP"/>
    <property type="match status" value="1"/>
</dbReference>
<keyword evidence="8" id="KW-0106">Calcium</keyword>
<feature type="domain" description="EF-hand" evidence="16">
    <location>
        <begin position="795"/>
        <end position="830"/>
    </location>
</feature>
<dbReference type="FunFam" id="1.10.510.10:FF:001294">
    <property type="entry name" value="CDPK-related kinase 3"/>
    <property type="match status" value="1"/>
</dbReference>
<evidence type="ECO:0000259" key="15">
    <source>
        <dbReference type="PROSITE" id="PS50011"/>
    </source>
</evidence>
<evidence type="ECO:0000256" key="6">
    <source>
        <dbReference type="ARBA" id="ARBA00022741"/>
    </source>
</evidence>
<comment type="similarity">
    <text evidence="10">Belongs to the protein kinase superfamily. Ser/Thr protein kinase family. CDPK subfamily.</text>
</comment>
<dbReference type="SMART" id="SM00220">
    <property type="entry name" value="S_TKc"/>
    <property type="match status" value="1"/>
</dbReference>
<evidence type="ECO:0000256" key="8">
    <source>
        <dbReference type="ARBA" id="ARBA00022837"/>
    </source>
</evidence>
<evidence type="ECO:0000256" key="10">
    <source>
        <dbReference type="ARBA" id="ARBA00024334"/>
    </source>
</evidence>
<keyword evidence="4" id="KW-0479">Metal-binding</keyword>
<comment type="catalytic activity">
    <reaction evidence="12">
        <text>L-seryl-[protein] + ATP = O-phospho-L-seryl-[protein] + ADP + H(+)</text>
        <dbReference type="Rhea" id="RHEA:17989"/>
        <dbReference type="Rhea" id="RHEA-COMP:9863"/>
        <dbReference type="Rhea" id="RHEA-COMP:11604"/>
        <dbReference type="ChEBI" id="CHEBI:15378"/>
        <dbReference type="ChEBI" id="CHEBI:29999"/>
        <dbReference type="ChEBI" id="CHEBI:30616"/>
        <dbReference type="ChEBI" id="CHEBI:83421"/>
        <dbReference type="ChEBI" id="CHEBI:456216"/>
        <dbReference type="EC" id="2.7.11.1"/>
    </reaction>
</comment>
<dbReference type="Proteomes" id="UP000317650">
    <property type="component" value="Chromosome 9"/>
</dbReference>
<evidence type="ECO:0000256" key="2">
    <source>
        <dbReference type="ARBA" id="ARBA00022527"/>
    </source>
</evidence>
<dbReference type="InterPro" id="IPR050205">
    <property type="entry name" value="CDPK_Ser/Thr_kinases"/>
</dbReference>
<dbReference type="FunFam" id="1.10.510.10:FF:001864">
    <property type="entry name" value="Calcium-dependent protein kinase SK5"/>
    <property type="match status" value="1"/>
</dbReference>
<dbReference type="SUPFAM" id="SSF56112">
    <property type="entry name" value="Protein kinase-like (PK-like)"/>
    <property type="match status" value="1"/>
</dbReference>
<evidence type="ECO:0000313" key="17">
    <source>
        <dbReference type="EMBL" id="THU46713.1"/>
    </source>
</evidence>
<reference evidence="17 18" key="1">
    <citation type="journal article" date="2019" name="Nat. Plants">
        <title>Genome sequencing of Musa balbisiana reveals subgenome evolution and function divergence in polyploid bananas.</title>
        <authorList>
            <person name="Yao X."/>
        </authorList>
    </citation>
    <scope>NUCLEOTIDE SEQUENCE [LARGE SCALE GENOMIC DNA]</scope>
    <source>
        <strain evidence="18">cv. DH-PKW</strain>
        <tissue evidence="17">Leaves</tissue>
    </source>
</reference>
<dbReference type="Gene3D" id="3.30.200.20">
    <property type="entry name" value="Phosphorylase Kinase, domain 1"/>
    <property type="match status" value="1"/>
</dbReference>
<dbReference type="GO" id="GO:0005524">
    <property type="term" value="F:ATP binding"/>
    <property type="evidence" value="ECO:0007669"/>
    <property type="project" value="UniProtKB-UniRule"/>
</dbReference>
<evidence type="ECO:0000256" key="5">
    <source>
        <dbReference type="ARBA" id="ARBA00022737"/>
    </source>
</evidence>
<dbReference type="STRING" id="52838.A0A4S8IET5"/>
<comment type="caution">
    <text evidence="17">The sequence shown here is derived from an EMBL/GenBank/DDBJ whole genome shotgun (WGS) entry which is preliminary data.</text>
</comment>
<evidence type="ECO:0000256" key="7">
    <source>
        <dbReference type="ARBA" id="ARBA00022777"/>
    </source>
</evidence>
<dbReference type="Pfam" id="PF13432">
    <property type="entry name" value="TPR_16"/>
    <property type="match status" value="2"/>
</dbReference>
<dbReference type="CDD" id="cd00051">
    <property type="entry name" value="EFh"/>
    <property type="match status" value="2"/>
</dbReference>
<keyword evidence="9 13" id="KW-0067">ATP-binding</keyword>
<feature type="domain" description="EF-hand" evidence="16">
    <location>
        <begin position="723"/>
        <end position="758"/>
    </location>
</feature>
<dbReference type="Pfam" id="PF13499">
    <property type="entry name" value="EF-hand_7"/>
    <property type="match status" value="2"/>
</dbReference>
<evidence type="ECO:0000256" key="12">
    <source>
        <dbReference type="ARBA" id="ARBA00048679"/>
    </source>
</evidence>
<protein>
    <recommendedName>
        <fullName evidence="1">non-specific serine/threonine protein kinase</fullName>
        <ecNumber evidence="1">2.7.11.1</ecNumber>
    </recommendedName>
</protein>
<dbReference type="SUPFAM" id="SSF48452">
    <property type="entry name" value="TPR-like"/>
    <property type="match status" value="1"/>
</dbReference>
<dbReference type="InterPro" id="IPR008271">
    <property type="entry name" value="Ser/Thr_kinase_AS"/>
</dbReference>
<dbReference type="PANTHER" id="PTHR24349">
    <property type="entry name" value="SERINE/THREONINE-PROTEIN KINASE"/>
    <property type="match status" value="1"/>
</dbReference>
<feature type="domain" description="EF-hand" evidence="16">
    <location>
        <begin position="833"/>
        <end position="864"/>
    </location>
</feature>
<evidence type="ECO:0000256" key="14">
    <source>
        <dbReference type="SAM" id="MobiDB-lite"/>
    </source>
</evidence>